<proteinExistence type="predicted"/>
<dbReference type="InterPro" id="IPR036372">
    <property type="entry name" value="BEACH_dom_sf"/>
</dbReference>
<sequence>MIKIYRDLSKSIYQYRNEKKQLNEDLSFHSNLNSDSVVHFLCRVGAIYLVLVEERRKMEKTNGNILVSIQESWENFGSELTPEFLFKRLSWKKHHIIEKKRKIIIIIIMIIIIMMMMMRIFIIKII</sequence>
<protein>
    <submittedName>
        <fullName evidence="2">Uncharacterized protein</fullName>
    </submittedName>
</protein>
<organism evidence="2 3">
    <name type="scientific">Anaeramoeba ignava</name>
    <name type="common">Anaerobic marine amoeba</name>
    <dbReference type="NCBI Taxonomy" id="1746090"/>
    <lineage>
        <taxon>Eukaryota</taxon>
        <taxon>Metamonada</taxon>
        <taxon>Anaeramoebidae</taxon>
        <taxon>Anaeramoeba</taxon>
    </lineage>
</organism>
<keyword evidence="1" id="KW-0812">Transmembrane</keyword>
<dbReference type="AlphaFoldDB" id="A0A9Q0RCA7"/>
<dbReference type="Proteomes" id="UP001149090">
    <property type="component" value="Unassembled WGS sequence"/>
</dbReference>
<dbReference type="EMBL" id="JAPDFW010000067">
    <property type="protein sequence ID" value="KAJ5074949.1"/>
    <property type="molecule type" value="Genomic_DNA"/>
</dbReference>
<feature type="transmembrane region" description="Helical" evidence="1">
    <location>
        <begin position="103"/>
        <end position="123"/>
    </location>
</feature>
<keyword evidence="1" id="KW-1133">Transmembrane helix</keyword>
<evidence type="ECO:0000256" key="1">
    <source>
        <dbReference type="SAM" id="Phobius"/>
    </source>
</evidence>
<gene>
    <name evidence="2" type="ORF">M0811_07653</name>
</gene>
<evidence type="ECO:0000313" key="3">
    <source>
        <dbReference type="Proteomes" id="UP001149090"/>
    </source>
</evidence>
<keyword evidence="3" id="KW-1185">Reference proteome</keyword>
<evidence type="ECO:0000313" key="2">
    <source>
        <dbReference type="EMBL" id="KAJ5074949.1"/>
    </source>
</evidence>
<reference evidence="2" key="1">
    <citation type="submission" date="2022-10" db="EMBL/GenBank/DDBJ databases">
        <title>Novel sulphate-reducing endosymbionts in the free-living metamonad Anaeramoeba.</title>
        <authorList>
            <person name="Jerlstrom-Hultqvist J."/>
            <person name="Cepicka I."/>
            <person name="Gallot-Lavallee L."/>
            <person name="Salas-Leiva D."/>
            <person name="Curtis B.A."/>
            <person name="Zahonova K."/>
            <person name="Pipaliya S."/>
            <person name="Dacks J."/>
            <person name="Roger A.J."/>
        </authorList>
    </citation>
    <scope>NUCLEOTIDE SEQUENCE</scope>
    <source>
        <strain evidence="2">BMAN</strain>
    </source>
</reference>
<name>A0A9Q0RCA7_ANAIG</name>
<accession>A0A9Q0RCA7</accession>
<keyword evidence="1" id="KW-0472">Membrane</keyword>
<comment type="caution">
    <text evidence="2">The sequence shown here is derived from an EMBL/GenBank/DDBJ whole genome shotgun (WGS) entry which is preliminary data.</text>
</comment>
<dbReference type="SUPFAM" id="SSF81837">
    <property type="entry name" value="BEACH domain"/>
    <property type="match status" value="1"/>
</dbReference>